<feature type="non-terminal residue" evidence="2">
    <location>
        <position position="330"/>
    </location>
</feature>
<dbReference type="Proteomes" id="UP000789342">
    <property type="component" value="Unassembled WGS sequence"/>
</dbReference>
<dbReference type="EMBL" id="CAJVPV010040534">
    <property type="protein sequence ID" value="CAG8760444.1"/>
    <property type="molecule type" value="Genomic_DNA"/>
</dbReference>
<dbReference type="Pfam" id="PF00144">
    <property type="entry name" value="Beta-lactamase"/>
    <property type="match status" value="1"/>
</dbReference>
<dbReference type="PANTHER" id="PTHR43319:SF3">
    <property type="entry name" value="BETA-LACTAMASE-RELATED DOMAIN-CONTAINING PROTEIN"/>
    <property type="match status" value="1"/>
</dbReference>
<name>A0A9N9J3B2_9GLOM</name>
<dbReference type="PROSITE" id="PS51257">
    <property type="entry name" value="PROKAR_LIPOPROTEIN"/>
    <property type="match status" value="1"/>
</dbReference>
<dbReference type="InterPro" id="IPR012338">
    <property type="entry name" value="Beta-lactam/transpept-like"/>
</dbReference>
<dbReference type="InterPro" id="IPR001466">
    <property type="entry name" value="Beta-lactam-related"/>
</dbReference>
<dbReference type="InterPro" id="IPR052907">
    <property type="entry name" value="Beta-lactamase/esterase"/>
</dbReference>
<feature type="domain" description="Beta-lactamase-related" evidence="1">
    <location>
        <begin position="45"/>
        <end position="221"/>
    </location>
</feature>
<comment type="caution">
    <text evidence="2">The sequence shown here is derived from an EMBL/GenBank/DDBJ whole genome shotgun (WGS) entry which is preliminary data.</text>
</comment>
<proteinExistence type="predicted"/>
<dbReference type="Gene3D" id="3.40.710.10">
    <property type="entry name" value="DD-peptidase/beta-lactamase superfamily"/>
    <property type="match status" value="1"/>
</dbReference>
<dbReference type="PANTHER" id="PTHR43319">
    <property type="entry name" value="BETA-LACTAMASE-RELATED"/>
    <property type="match status" value="1"/>
</dbReference>
<keyword evidence="3" id="KW-1185">Reference proteome</keyword>
<evidence type="ECO:0000313" key="3">
    <source>
        <dbReference type="Proteomes" id="UP000789342"/>
    </source>
</evidence>
<dbReference type="OrthoDB" id="5946976at2759"/>
<organism evidence="2 3">
    <name type="scientific">Acaulospora morrowiae</name>
    <dbReference type="NCBI Taxonomy" id="94023"/>
    <lineage>
        <taxon>Eukaryota</taxon>
        <taxon>Fungi</taxon>
        <taxon>Fungi incertae sedis</taxon>
        <taxon>Mucoromycota</taxon>
        <taxon>Glomeromycotina</taxon>
        <taxon>Glomeromycetes</taxon>
        <taxon>Diversisporales</taxon>
        <taxon>Acaulosporaceae</taxon>
        <taxon>Acaulospora</taxon>
    </lineage>
</organism>
<protein>
    <submittedName>
        <fullName evidence="2">15417_t:CDS:1</fullName>
    </submittedName>
</protein>
<evidence type="ECO:0000313" key="2">
    <source>
        <dbReference type="EMBL" id="CAG8760444.1"/>
    </source>
</evidence>
<gene>
    <name evidence="2" type="ORF">AMORRO_LOCUS15875</name>
</gene>
<reference evidence="2" key="1">
    <citation type="submission" date="2021-06" db="EMBL/GenBank/DDBJ databases">
        <authorList>
            <person name="Kallberg Y."/>
            <person name="Tangrot J."/>
            <person name="Rosling A."/>
        </authorList>
    </citation>
    <scope>NUCLEOTIDE SEQUENCE</scope>
    <source>
        <strain evidence="2">CL551</strain>
    </source>
</reference>
<sequence>MFFIYRYSSSGPFLPLSCQIIGLGCPDLQISGFTSPEFSGVQRIFEENFKNGLEVGAGVSVYYDNKLVVDLRGGMADVEGGKVYDEDTLQLVFSSTKVLSGIVIARLVENGLLDYSDKISKYWPEFAQGNKENVTLQDLMIHRAGVGYIDSHQMSLSDLASLDSLSEILASQPHNFDGQPIKAYHGVTRGWYLNEIVRRVDPRHRTIGRIVAEEIAPEYDMEFYLSVKNNRLYSRVANIYTYPLVRLLAKILLPRWMISEPLHAVFDKMMDKDSVAFKTLVETSPDRSQPQDWNRMEMLRYEGPSYSGVTNSRSMAKLAAIMANGGQPLD</sequence>
<evidence type="ECO:0000259" key="1">
    <source>
        <dbReference type="Pfam" id="PF00144"/>
    </source>
</evidence>
<dbReference type="SUPFAM" id="SSF56601">
    <property type="entry name" value="beta-lactamase/transpeptidase-like"/>
    <property type="match status" value="1"/>
</dbReference>
<accession>A0A9N9J3B2</accession>
<dbReference type="AlphaFoldDB" id="A0A9N9J3B2"/>